<gene>
    <name evidence="12" type="ORF">P43SY_007680</name>
</gene>
<dbReference type="PANTHER" id="PTHR10381:SF11">
    <property type="entry name" value="ATP-DEPENDENT CLP PROTEASE PROTEOLYTIC SUBUNIT, MITOCHONDRIAL"/>
    <property type="match status" value="1"/>
</dbReference>
<reference evidence="12" key="1">
    <citation type="submission" date="2021-12" db="EMBL/GenBank/DDBJ databases">
        <title>Prjna785345.</title>
        <authorList>
            <person name="Rujirawat T."/>
            <person name="Krajaejun T."/>
        </authorList>
    </citation>
    <scope>NUCLEOTIDE SEQUENCE</scope>
    <source>
        <strain evidence="12">Pi057C3</strain>
    </source>
</reference>
<feature type="domain" description="HIT-type" evidence="11">
    <location>
        <begin position="5"/>
        <end position="38"/>
    </location>
</feature>
<comment type="similarity">
    <text evidence="1 9">Belongs to the peptidase S14 family.</text>
</comment>
<dbReference type="InterPro" id="IPR023562">
    <property type="entry name" value="ClpP/TepA"/>
</dbReference>
<proteinExistence type="inferred from homology"/>
<dbReference type="FunFam" id="3.90.226.10:FF:000001">
    <property type="entry name" value="ATP-dependent Clp protease proteolytic subunit"/>
    <property type="match status" value="1"/>
</dbReference>
<dbReference type="GO" id="GO:0006515">
    <property type="term" value="P:protein quality control for misfolded or incompletely synthesized proteins"/>
    <property type="evidence" value="ECO:0007669"/>
    <property type="project" value="TreeGrafter"/>
</dbReference>
<evidence type="ECO:0000256" key="3">
    <source>
        <dbReference type="ARBA" id="ARBA00022801"/>
    </source>
</evidence>
<dbReference type="SUPFAM" id="SSF144232">
    <property type="entry name" value="HIT/MYND zinc finger-like"/>
    <property type="match status" value="1"/>
</dbReference>
<dbReference type="NCBIfam" id="NF009205">
    <property type="entry name" value="PRK12553.1"/>
    <property type="match status" value="1"/>
</dbReference>
<dbReference type="PANTHER" id="PTHR10381">
    <property type="entry name" value="ATP-DEPENDENT CLP PROTEASE PROTEOLYTIC SUBUNIT"/>
    <property type="match status" value="1"/>
</dbReference>
<dbReference type="EC" id="3.4.21.92" evidence="8"/>
<dbReference type="Pfam" id="PF00574">
    <property type="entry name" value="CLP_protease"/>
    <property type="match status" value="1"/>
</dbReference>
<evidence type="ECO:0000256" key="6">
    <source>
        <dbReference type="PROSITE-ProRule" id="PRU10085"/>
    </source>
</evidence>
<evidence type="ECO:0000259" key="11">
    <source>
        <dbReference type="PROSITE" id="PS51083"/>
    </source>
</evidence>
<dbReference type="Gene3D" id="3.30.60.190">
    <property type="match status" value="1"/>
</dbReference>
<dbReference type="CDD" id="cd23024">
    <property type="entry name" value="zf-HIT_ZNHIT2-3"/>
    <property type="match status" value="1"/>
</dbReference>
<dbReference type="Pfam" id="PF04438">
    <property type="entry name" value="zf-HIT"/>
    <property type="match status" value="1"/>
</dbReference>
<dbReference type="AlphaFoldDB" id="A0AAD5LYI4"/>
<accession>A0AAD5LYI4</accession>
<dbReference type="GO" id="GO:0004176">
    <property type="term" value="F:ATP-dependent peptidase activity"/>
    <property type="evidence" value="ECO:0007669"/>
    <property type="project" value="InterPro"/>
</dbReference>
<evidence type="ECO:0000256" key="2">
    <source>
        <dbReference type="ARBA" id="ARBA00022670"/>
    </source>
</evidence>
<evidence type="ECO:0000313" key="12">
    <source>
        <dbReference type="EMBL" id="KAJ0396784.1"/>
    </source>
</evidence>
<keyword evidence="5" id="KW-0862">Zinc</keyword>
<feature type="active site" evidence="7">
    <location>
        <position position="298"/>
    </location>
</feature>
<dbReference type="InterPro" id="IPR007529">
    <property type="entry name" value="Znf_HIT"/>
</dbReference>
<dbReference type="InterPro" id="IPR029045">
    <property type="entry name" value="ClpP/crotonase-like_dom_sf"/>
</dbReference>
<dbReference type="GO" id="GO:0009368">
    <property type="term" value="C:endopeptidase Clp complex"/>
    <property type="evidence" value="ECO:0007669"/>
    <property type="project" value="TreeGrafter"/>
</dbReference>
<protein>
    <recommendedName>
        <fullName evidence="9">ATP-dependent Clp protease proteolytic subunit</fullName>
        <ecNumber evidence="8">3.4.21.92</ecNumber>
    </recommendedName>
</protein>
<keyword evidence="13" id="KW-1185">Reference proteome</keyword>
<dbReference type="CDD" id="cd07017">
    <property type="entry name" value="S14_ClpP_2"/>
    <property type="match status" value="1"/>
</dbReference>
<sequence length="380" mass="41547">MGRVCQICTTHESRYKCPSCRAPYCSAACYKTHKETPCAAVAPAPAAVHERERVHGTSAASATAATNSVNDSKQAPAADDDDDIDPTKLLTLEQLNRLRESALVLQQVQDPKFQQILAEVDASSNRMKALEKALLDPLFSSFMFAALDELLQDRARPSFSKPSEMLSRRRLHTFLNSVVPMVLEQSPRGERVYDIYSRLLKERIVFVHGPVNDSMASLVTAQLLFLEAEHPEKDVYMYINSPGGVVTSGLAIYDTMQYIHPRVNTLCMGQAASMGALLLAAGAPGCRFALPNSRIMVHQPSGGAQGMASDIAIQAEEIIKLRARLNGLFVHHTGKPLKTIETAMDRDLFMDPQEALEFGIVDSIMNKRNLAMGASNGDGA</sequence>
<dbReference type="GO" id="GO:0051117">
    <property type="term" value="F:ATPase binding"/>
    <property type="evidence" value="ECO:0007669"/>
    <property type="project" value="TreeGrafter"/>
</dbReference>
<dbReference type="PROSITE" id="PS51083">
    <property type="entry name" value="ZF_HIT"/>
    <property type="match status" value="1"/>
</dbReference>
<feature type="compositionally biased region" description="Low complexity" evidence="10">
    <location>
        <begin position="57"/>
        <end position="68"/>
    </location>
</feature>
<dbReference type="GO" id="GO:0008270">
    <property type="term" value="F:zinc ion binding"/>
    <property type="evidence" value="ECO:0007669"/>
    <property type="project" value="UniProtKB-UniRule"/>
</dbReference>
<evidence type="ECO:0000256" key="9">
    <source>
        <dbReference type="RuleBase" id="RU003567"/>
    </source>
</evidence>
<feature type="region of interest" description="Disordered" evidence="10">
    <location>
        <begin position="49"/>
        <end position="85"/>
    </location>
</feature>
<dbReference type="InterPro" id="IPR033135">
    <property type="entry name" value="ClpP_His_AS"/>
</dbReference>
<keyword evidence="4 8" id="KW-0720">Serine protease</keyword>
<evidence type="ECO:0000256" key="8">
    <source>
        <dbReference type="RuleBase" id="RU000549"/>
    </source>
</evidence>
<dbReference type="PROSITE" id="PS00381">
    <property type="entry name" value="CLP_PROTEASE_SER"/>
    <property type="match status" value="1"/>
</dbReference>
<evidence type="ECO:0000256" key="10">
    <source>
        <dbReference type="SAM" id="MobiDB-lite"/>
    </source>
</evidence>
<evidence type="ECO:0000313" key="13">
    <source>
        <dbReference type="Proteomes" id="UP001209570"/>
    </source>
</evidence>
<dbReference type="Gene3D" id="3.90.226.10">
    <property type="entry name" value="2-enoyl-CoA Hydratase, Chain A, domain 1"/>
    <property type="match status" value="1"/>
</dbReference>
<dbReference type="PROSITE" id="PS00382">
    <property type="entry name" value="CLP_PROTEASE_HIS"/>
    <property type="match status" value="1"/>
</dbReference>
<dbReference type="SUPFAM" id="SSF52096">
    <property type="entry name" value="ClpP/crotonase"/>
    <property type="match status" value="1"/>
</dbReference>
<keyword evidence="3 8" id="KW-0378">Hydrolase</keyword>
<keyword evidence="5" id="KW-0863">Zinc-finger</keyword>
<keyword evidence="5" id="KW-0479">Metal-binding</keyword>
<comment type="caution">
    <text evidence="12">The sequence shown here is derived from an EMBL/GenBank/DDBJ whole genome shotgun (WGS) entry which is preliminary data.</text>
</comment>
<dbReference type="NCBIfam" id="NF001368">
    <property type="entry name" value="PRK00277.1"/>
    <property type="match status" value="1"/>
</dbReference>
<dbReference type="InterPro" id="IPR018215">
    <property type="entry name" value="ClpP_Ser_AS"/>
</dbReference>
<evidence type="ECO:0000256" key="1">
    <source>
        <dbReference type="ARBA" id="ARBA00007039"/>
    </source>
</evidence>
<dbReference type="PRINTS" id="PR00127">
    <property type="entry name" value="CLPPROTEASEP"/>
</dbReference>
<name>A0AAD5LYI4_PYTIN</name>
<keyword evidence="2 8" id="KW-0645">Protease</keyword>
<evidence type="ECO:0000256" key="5">
    <source>
        <dbReference type="PROSITE-ProRule" id="PRU00453"/>
    </source>
</evidence>
<dbReference type="EMBL" id="JAKCXM010000279">
    <property type="protein sequence ID" value="KAJ0396784.1"/>
    <property type="molecule type" value="Genomic_DNA"/>
</dbReference>
<dbReference type="InterPro" id="IPR001907">
    <property type="entry name" value="ClpP"/>
</dbReference>
<feature type="active site" evidence="6">
    <location>
        <position position="273"/>
    </location>
</feature>
<evidence type="ECO:0000256" key="7">
    <source>
        <dbReference type="PROSITE-ProRule" id="PRU10086"/>
    </source>
</evidence>
<organism evidence="12 13">
    <name type="scientific">Pythium insidiosum</name>
    <name type="common">Pythiosis disease agent</name>
    <dbReference type="NCBI Taxonomy" id="114742"/>
    <lineage>
        <taxon>Eukaryota</taxon>
        <taxon>Sar</taxon>
        <taxon>Stramenopiles</taxon>
        <taxon>Oomycota</taxon>
        <taxon>Peronosporomycetes</taxon>
        <taxon>Pythiales</taxon>
        <taxon>Pythiaceae</taxon>
        <taxon>Pythium</taxon>
    </lineage>
</organism>
<dbReference type="Proteomes" id="UP001209570">
    <property type="component" value="Unassembled WGS sequence"/>
</dbReference>
<dbReference type="HAMAP" id="MF_00444">
    <property type="entry name" value="ClpP"/>
    <property type="match status" value="1"/>
</dbReference>
<dbReference type="GO" id="GO:0004252">
    <property type="term" value="F:serine-type endopeptidase activity"/>
    <property type="evidence" value="ECO:0007669"/>
    <property type="project" value="UniProtKB-EC"/>
</dbReference>
<evidence type="ECO:0000256" key="4">
    <source>
        <dbReference type="ARBA" id="ARBA00022825"/>
    </source>
</evidence>